<dbReference type="Proteomes" id="UP000057609">
    <property type="component" value="Chromosome"/>
</dbReference>
<protein>
    <recommendedName>
        <fullName evidence="3">Response regulatory domain-containing protein</fullName>
    </recommendedName>
</protein>
<dbReference type="OrthoDB" id="5397893at2"/>
<accession>A0A0B5BEA9</accession>
<dbReference type="STRING" id="345632.GPICK_09130"/>
<reference evidence="1 2" key="1">
    <citation type="journal article" date="2015" name="Genome Announc.">
        <title>Complete Genome of Geobacter pickeringii G13T, a Metal-Reducing Isolate from Sedimentary Kaolin Deposits.</title>
        <authorList>
            <person name="Badalamenti J.P."/>
            <person name="Bond D.R."/>
        </authorList>
    </citation>
    <scope>NUCLEOTIDE SEQUENCE [LARGE SCALE GENOMIC DNA]</scope>
    <source>
        <strain evidence="1 2">G13</strain>
    </source>
</reference>
<dbReference type="EMBL" id="CP009788">
    <property type="protein sequence ID" value="AJE03489.1"/>
    <property type="molecule type" value="Genomic_DNA"/>
</dbReference>
<dbReference type="HOGENOM" id="CLU_2023413_0_0_7"/>
<dbReference type="RefSeq" id="WP_039742459.1">
    <property type="nucleotide sequence ID" value="NZ_CP009788.1"/>
</dbReference>
<proteinExistence type="predicted"/>
<sequence length="122" mass="13379">MKKDKILIIDESGFSRVCSAILQSEGYCAEALCQGAPLESSDGVGLVIASYPFGSGFFNDAGKVSLPVIVLTDHISRELLVFLEGLERSLCLMKPLNYDKFLQLVRQFMNNELTLPGGYNIV</sequence>
<dbReference type="KEGG" id="gpi:GPICK_09130"/>
<dbReference type="InterPro" id="IPR011006">
    <property type="entry name" value="CheY-like_superfamily"/>
</dbReference>
<organism evidence="1 2">
    <name type="scientific">Geobacter pickeringii</name>
    <dbReference type="NCBI Taxonomy" id="345632"/>
    <lineage>
        <taxon>Bacteria</taxon>
        <taxon>Pseudomonadati</taxon>
        <taxon>Thermodesulfobacteriota</taxon>
        <taxon>Desulfuromonadia</taxon>
        <taxon>Geobacterales</taxon>
        <taxon>Geobacteraceae</taxon>
        <taxon>Geobacter</taxon>
    </lineage>
</organism>
<gene>
    <name evidence="1" type="ORF">GPICK_09130</name>
</gene>
<evidence type="ECO:0000313" key="1">
    <source>
        <dbReference type="EMBL" id="AJE03489.1"/>
    </source>
</evidence>
<keyword evidence="2" id="KW-1185">Reference proteome</keyword>
<name>A0A0B5BEA9_9BACT</name>
<evidence type="ECO:0008006" key="3">
    <source>
        <dbReference type="Google" id="ProtNLM"/>
    </source>
</evidence>
<dbReference type="SUPFAM" id="SSF52172">
    <property type="entry name" value="CheY-like"/>
    <property type="match status" value="1"/>
</dbReference>
<dbReference type="AlphaFoldDB" id="A0A0B5BEA9"/>
<evidence type="ECO:0000313" key="2">
    <source>
        <dbReference type="Proteomes" id="UP000057609"/>
    </source>
</evidence>